<dbReference type="InterPro" id="IPR005828">
    <property type="entry name" value="MFS_sugar_transport-like"/>
</dbReference>
<sequence length="78" mass="9208">MIFILAYSLGFEPVPWVIMREIFSMKVKPYGISFATAMNWLMVLAGVYFPYEMNESFVPETKKFNLPQIQWEIYATLE</sequence>
<dbReference type="InterPro" id="IPR036259">
    <property type="entry name" value="MFS_trans_sf"/>
</dbReference>
<evidence type="ECO:0000256" key="5">
    <source>
        <dbReference type="SAM" id="Phobius"/>
    </source>
</evidence>
<dbReference type="OrthoDB" id="6339427at2759"/>
<accession>A0A6G0YKY5</accession>
<dbReference type="AlphaFoldDB" id="A0A6G0YKY5"/>
<keyword evidence="2 5" id="KW-0812">Transmembrane</keyword>
<dbReference type="EMBL" id="VUJU01003499">
    <property type="protein sequence ID" value="KAF0757697.1"/>
    <property type="molecule type" value="Genomic_DNA"/>
</dbReference>
<feature type="transmembrane region" description="Helical" evidence="5">
    <location>
        <begin position="30"/>
        <end position="51"/>
    </location>
</feature>
<comment type="subcellular location">
    <subcellularLocation>
        <location evidence="1">Membrane</location>
    </subcellularLocation>
</comment>
<dbReference type="Proteomes" id="UP000478052">
    <property type="component" value="Unassembled WGS sequence"/>
</dbReference>
<keyword evidence="6" id="KW-0762">Sugar transport</keyword>
<dbReference type="GO" id="GO:0016020">
    <property type="term" value="C:membrane"/>
    <property type="evidence" value="ECO:0007669"/>
    <property type="project" value="UniProtKB-SubCell"/>
</dbReference>
<dbReference type="GO" id="GO:0022857">
    <property type="term" value="F:transmembrane transporter activity"/>
    <property type="evidence" value="ECO:0007669"/>
    <property type="project" value="InterPro"/>
</dbReference>
<gene>
    <name evidence="6" type="ORF">FWK35_00028209</name>
</gene>
<keyword evidence="4 5" id="KW-0472">Membrane</keyword>
<keyword evidence="7" id="KW-1185">Reference proteome</keyword>
<keyword evidence="3 5" id="KW-1133">Transmembrane helix</keyword>
<dbReference type="Pfam" id="PF00083">
    <property type="entry name" value="Sugar_tr"/>
    <property type="match status" value="1"/>
</dbReference>
<dbReference type="PANTHER" id="PTHR48021:SF1">
    <property type="entry name" value="GH07001P-RELATED"/>
    <property type="match status" value="1"/>
</dbReference>
<name>A0A6G0YKY5_APHCR</name>
<evidence type="ECO:0000256" key="1">
    <source>
        <dbReference type="ARBA" id="ARBA00004370"/>
    </source>
</evidence>
<evidence type="ECO:0000256" key="4">
    <source>
        <dbReference type="ARBA" id="ARBA00023136"/>
    </source>
</evidence>
<dbReference type="Gene3D" id="1.20.1250.20">
    <property type="entry name" value="MFS general substrate transporter like domains"/>
    <property type="match status" value="1"/>
</dbReference>
<organism evidence="6 7">
    <name type="scientific">Aphis craccivora</name>
    <name type="common">Cowpea aphid</name>
    <dbReference type="NCBI Taxonomy" id="307492"/>
    <lineage>
        <taxon>Eukaryota</taxon>
        <taxon>Metazoa</taxon>
        <taxon>Ecdysozoa</taxon>
        <taxon>Arthropoda</taxon>
        <taxon>Hexapoda</taxon>
        <taxon>Insecta</taxon>
        <taxon>Pterygota</taxon>
        <taxon>Neoptera</taxon>
        <taxon>Paraneoptera</taxon>
        <taxon>Hemiptera</taxon>
        <taxon>Sternorrhyncha</taxon>
        <taxon>Aphidomorpha</taxon>
        <taxon>Aphidoidea</taxon>
        <taxon>Aphididae</taxon>
        <taxon>Aphidini</taxon>
        <taxon>Aphis</taxon>
        <taxon>Aphis</taxon>
    </lineage>
</organism>
<proteinExistence type="predicted"/>
<evidence type="ECO:0000313" key="6">
    <source>
        <dbReference type="EMBL" id="KAF0757697.1"/>
    </source>
</evidence>
<evidence type="ECO:0000313" key="7">
    <source>
        <dbReference type="Proteomes" id="UP000478052"/>
    </source>
</evidence>
<comment type="caution">
    <text evidence="6">The sequence shown here is derived from an EMBL/GenBank/DDBJ whole genome shotgun (WGS) entry which is preliminary data.</text>
</comment>
<keyword evidence="6" id="KW-0813">Transport</keyword>
<dbReference type="InterPro" id="IPR050549">
    <property type="entry name" value="MFS_Trehalose_Transporter"/>
</dbReference>
<evidence type="ECO:0000256" key="2">
    <source>
        <dbReference type="ARBA" id="ARBA00022692"/>
    </source>
</evidence>
<evidence type="ECO:0000256" key="3">
    <source>
        <dbReference type="ARBA" id="ARBA00022989"/>
    </source>
</evidence>
<dbReference type="PANTHER" id="PTHR48021">
    <property type="match status" value="1"/>
</dbReference>
<protein>
    <submittedName>
        <fullName evidence="6">Solute carrier family 2, facilitated glucose transporter member 10-like</fullName>
    </submittedName>
</protein>
<reference evidence="6 7" key="1">
    <citation type="submission" date="2019-08" db="EMBL/GenBank/DDBJ databases">
        <title>Whole genome of Aphis craccivora.</title>
        <authorList>
            <person name="Voronova N.V."/>
            <person name="Shulinski R.S."/>
            <person name="Bandarenka Y.V."/>
            <person name="Zhorov D.G."/>
            <person name="Warner D."/>
        </authorList>
    </citation>
    <scope>NUCLEOTIDE SEQUENCE [LARGE SCALE GENOMIC DNA]</scope>
    <source>
        <strain evidence="6">180601</strain>
        <tissue evidence="6">Whole Body</tissue>
    </source>
</reference>